<evidence type="ECO:0000256" key="1">
    <source>
        <dbReference type="SAM" id="Phobius"/>
    </source>
</evidence>
<dbReference type="AlphaFoldDB" id="A0A0D7AKP7"/>
<keyword evidence="1" id="KW-1133">Transmembrane helix</keyword>
<name>A0A0D7AKP7_9AGAR</name>
<dbReference type="Proteomes" id="UP000054144">
    <property type="component" value="Unassembled WGS sequence"/>
</dbReference>
<keyword evidence="1" id="KW-0812">Transmembrane</keyword>
<dbReference type="Pfam" id="PF17648">
    <property type="entry name" value="Luciferase"/>
    <property type="match status" value="1"/>
</dbReference>
<keyword evidence="4" id="KW-1185">Reference proteome</keyword>
<dbReference type="OrthoDB" id="5358398at2759"/>
<dbReference type="EMBL" id="KN881644">
    <property type="protein sequence ID" value="KIY52314.1"/>
    <property type="molecule type" value="Genomic_DNA"/>
</dbReference>
<feature type="transmembrane region" description="Helical" evidence="1">
    <location>
        <begin position="27"/>
        <end position="46"/>
    </location>
</feature>
<reference evidence="3 4" key="1">
    <citation type="journal article" date="2015" name="Fungal Genet. Biol.">
        <title>Evolution of novel wood decay mechanisms in Agaricales revealed by the genome sequences of Fistulina hepatica and Cylindrobasidium torrendii.</title>
        <authorList>
            <person name="Floudas D."/>
            <person name="Held B.W."/>
            <person name="Riley R."/>
            <person name="Nagy L.G."/>
            <person name="Koehler G."/>
            <person name="Ransdell A.S."/>
            <person name="Younus H."/>
            <person name="Chow J."/>
            <person name="Chiniquy J."/>
            <person name="Lipzen A."/>
            <person name="Tritt A."/>
            <person name="Sun H."/>
            <person name="Haridas S."/>
            <person name="LaButti K."/>
            <person name="Ohm R.A."/>
            <person name="Kues U."/>
            <person name="Blanchette R.A."/>
            <person name="Grigoriev I.V."/>
            <person name="Minto R.E."/>
            <person name="Hibbett D.S."/>
        </authorList>
    </citation>
    <scope>NUCLEOTIDE SEQUENCE [LARGE SCALE GENOMIC DNA]</scope>
    <source>
        <strain evidence="3 4">ATCC 64428</strain>
    </source>
</reference>
<proteinExistence type="predicted"/>
<dbReference type="InterPro" id="IPR048273">
    <property type="entry name" value="Luciferase"/>
</dbReference>
<dbReference type="InterPro" id="IPR040841">
    <property type="entry name" value="Luciferase_dom"/>
</dbReference>
<protein>
    <recommendedName>
        <fullName evidence="2">Luciferase domain-containing protein</fullName>
    </recommendedName>
</protein>
<organism evidence="3 4">
    <name type="scientific">Fistulina hepatica ATCC 64428</name>
    <dbReference type="NCBI Taxonomy" id="1128425"/>
    <lineage>
        <taxon>Eukaryota</taxon>
        <taxon>Fungi</taxon>
        <taxon>Dikarya</taxon>
        <taxon>Basidiomycota</taxon>
        <taxon>Agaricomycotina</taxon>
        <taxon>Agaricomycetes</taxon>
        <taxon>Agaricomycetidae</taxon>
        <taxon>Agaricales</taxon>
        <taxon>Fistulinaceae</taxon>
        <taxon>Fistulina</taxon>
    </lineage>
</organism>
<gene>
    <name evidence="3" type="ORF">FISHEDRAFT_70002</name>
</gene>
<keyword evidence="1" id="KW-0472">Membrane</keyword>
<evidence type="ECO:0000313" key="4">
    <source>
        <dbReference type="Proteomes" id="UP000054144"/>
    </source>
</evidence>
<evidence type="ECO:0000259" key="2">
    <source>
        <dbReference type="Pfam" id="PF17648"/>
    </source>
</evidence>
<dbReference type="PANTHER" id="PTHR38695">
    <property type="entry name" value="AMINO ACID PERMEASE_ SLC12A DOMAIN-CONTAINING PROTEIN"/>
    <property type="match status" value="1"/>
</dbReference>
<feature type="domain" description="Luciferase" evidence="2">
    <location>
        <begin position="181"/>
        <end position="247"/>
    </location>
</feature>
<evidence type="ECO:0000313" key="3">
    <source>
        <dbReference type="EMBL" id="KIY52314.1"/>
    </source>
</evidence>
<sequence length="283" mass="31416">MNAVSSKAQSFLTRAFTSLPGSARERMLAVACTACIATTAFFYPAIRKDYQAYMSLGPGGFPHNVVGWLASCFSGLFGRETTSVECYDAMPEKRQWLTSPLPQRVGERPKTGKHCIPHRQIDQFVSSEFAQSQLHPIIPRVHAKYSSITTCKRSQHERRTDALFLAPDVPAHRTARKAWLEIAHMHETAEYSLHVVLAPRDCIEVISKGWGERHPVSGFALPVEYLFIYTPRTEEEIAVVERIIEAAVGFMANLPLPAGATSEFVQTSIPTKDTDGTVTPVPQ</sequence>
<dbReference type="PANTHER" id="PTHR38695:SF1">
    <property type="entry name" value="AMINO ACID PERMEASE_ SLC12A DOMAIN-CONTAINING PROTEIN"/>
    <property type="match status" value="1"/>
</dbReference>
<accession>A0A0D7AKP7</accession>